<reference evidence="1" key="1">
    <citation type="journal article" date="2002" name="Science">
        <title>The genome sequence of the malaria mosquito Anopheles gambiae.</title>
        <authorList>
            <person name="Holt R.A."/>
            <person name="Subramanian G.M."/>
            <person name="Halpern A."/>
            <person name="Sutton G.G."/>
            <person name="Charlab R."/>
            <person name="Nusskern D.R."/>
            <person name="Wincker P."/>
            <person name="Clark A.G."/>
            <person name="Ribeiro J.M."/>
            <person name="Wides R."/>
            <person name="Salzberg S.L."/>
            <person name="Loftus B."/>
            <person name="Yandell M."/>
            <person name="Majoros W.H."/>
            <person name="Rusch D.B."/>
            <person name="Lai Z."/>
            <person name="Kraft C.L."/>
            <person name="Abril J.F."/>
            <person name="Anthouard V."/>
            <person name="Arensburger P."/>
            <person name="Atkinson P.W."/>
            <person name="Baden H."/>
            <person name="de Berardinis V."/>
            <person name="Baldwin D."/>
            <person name="Benes V."/>
            <person name="Biedler J."/>
            <person name="Blass C."/>
            <person name="Bolanos R."/>
            <person name="Boscus D."/>
            <person name="Barnstead M."/>
            <person name="Cai S."/>
            <person name="Center A."/>
            <person name="Chaturverdi K."/>
            <person name="Christophides G.K."/>
            <person name="Chrystal M.A."/>
            <person name="Clamp M."/>
            <person name="Cravchik A."/>
            <person name="Curwen V."/>
            <person name="Dana A."/>
            <person name="Delcher A."/>
            <person name="Dew I."/>
            <person name="Evans C.A."/>
            <person name="Flanigan M."/>
            <person name="Grundschober-Freimoser A."/>
            <person name="Friedli L."/>
            <person name="Gu Z."/>
            <person name="Guan P."/>
            <person name="Guigo R."/>
            <person name="Hillenmeyer M.E."/>
            <person name="Hladun S.L."/>
            <person name="Hogan J.R."/>
            <person name="Hong Y.S."/>
            <person name="Hoover J."/>
            <person name="Jaillon O."/>
            <person name="Ke Z."/>
            <person name="Kodira C."/>
            <person name="Kokoza E."/>
            <person name="Koutsos A."/>
            <person name="Letunic I."/>
            <person name="Levitsky A."/>
            <person name="Liang Y."/>
            <person name="Lin J.J."/>
            <person name="Lobo N.F."/>
            <person name="Lopez J.R."/>
            <person name="Malek J.A."/>
            <person name="McIntosh T.C."/>
            <person name="Meister S."/>
            <person name="Miller J."/>
            <person name="Mobarry C."/>
            <person name="Mongin E."/>
            <person name="Murphy S.D."/>
            <person name="O'Brochta D.A."/>
            <person name="Pfannkoch C."/>
            <person name="Qi R."/>
            <person name="Regier M.A."/>
            <person name="Remington K."/>
            <person name="Shao H."/>
            <person name="Sharakhova M.V."/>
            <person name="Sitter C.D."/>
            <person name="Shetty J."/>
            <person name="Smith T.J."/>
            <person name="Strong R."/>
            <person name="Sun J."/>
            <person name="Thomasova D."/>
            <person name="Ton L.Q."/>
            <person name="Topalis P."/>
            <person name="Tu Z."/>
            <person name="Unger M.F."/>
            <person name="Walenz B."/>
            <person name="Wang A."/>
            <person name="Wang J."/>
            <person name="Wang M."/>
            <person name="Wang X."/>
            <person name="Woodford K.J."/>
            <person name="Wortman J.R."/>
            <person name="Wu M."/>
            <person name="Yao A."/>
            <person name="Zdobnov E.M."/>
            <person name="Zhang H."/>
            <person name="Zhao Q."/>
            <person name="Zhao S."/>
            <person name="Zhu S.C."/>
            <person name="Zhimulev I."/>
            <person name="Coluzzi M."/>
            <person name="della Torre A."/>
            <person name="Roth C.W."/>
            <person name="Louis C."/>
            <person name="Kalush F."/>
            <person name="Mural R.J."/>
            <person name="Myers E.W."/>
            <person name="Adams M.D."/>
            <person name="Smith H.O."/>
            <person name="Broder S."/>
            <person name="Gardner M.J."/>
            <person name="Fraser C.M."/>
            <person name="Birney E."/>
            <person name="Bork P."/>
            <person name="Brey P.T."/>
            <person name="Venter J.C."/>
            <person name="Weissenbach J."/>
            <person name="Kafatos F.C."/>
            <person name="Collins F.H."/>
            <person name="Hoffman S.L."/>
        </authorList>
    </citation>
    <scope>NUCLEOTIDE SEQUENCE [LARGE SCALE GENOMIC DNA]</scope>
    <source>
        <strain evidence="1">PEST</strain>
    </source>
</reference>
<reference evidence="1" key="5">
    <citation type="submission" date="2011-05" db="EMBL/GenBank/DDBJ databases">
        <authorList>
            <consortium name="VectorBase"/>
        </authorList>
    </citation>
    <scope>NUCLEOTIDE SEQUENCE</scope>
    <source>
        <strain evidence="1">PEST</strain>
    </source>
</reference>
<reference evidence="1" key="2">
    <citation type="submission" date="2002-03" db="EMBL/GenBank/DDBJ databases">
        <authorList>
            <consortium name="The Anopheles Genome Sequencing Consortium"/>
        </authorList>
    </citation>
    <scope>NUCLEOTIDE SEQUENCE</scope>
    <source>
        <strain evidence="1">PEST</strain>
    </source>
</reference>
<dbReference type="InParanoid" id="F5HMU4"/>
<evidence type="ECO:0000313" key="1">
    <source>
        <dbReference type="EMBL" id="EGK97616.1"/>
    </source>
</evidence>
<sequence>MRVGADTTRLMRPEAASVVQTAAAAFALKLALGRRQPDVAVDAVRDNKDRRCRWKYKQTENMTKLLEDARQTDRSAQDGADPDAAGCWTKLLDDTSATHKQPIIVGPAARPDPGSDIVKELLVTVDPETGKTGQQAIDGAANNGEQRVAGGRRRESILGTFHRQLRMSLKAVSETPGPLTR</sequence>
<organism evidence="1">
    <name type="scientific">Anopheles gambiae</name>
    <name type="common">African malaria mosquito</name>
    <dbReference type="NCBI Taxonomy" id="7165"/>
    <lineage>
        <taxon>Eukaryota</taxon>
        <taxon>Metazoa</taxon>
        <taxon>Ecdysozoa</taxon>
        <taxon>Arthropoda</taxon>
        <taxon>Hexapoda</taxon>
        <taxon>Insecta</taxon>
        <taxon>Pterygota</taxon>
        <taxon>Neoptera</taxon>
        <taxon>Endopterygota</taxon>
        <taxon>Diptera</taxon>
        <taxon>Nematocera</taxon>
        <taxon>Culicoidea</taxon>
        <taxon>Culicidae</taxon>
        <taxon>Anophelinae</taxon>
        <taxon>Anopheles</taxon>
    </lineage>
</organism>
<protein>
    <submittedName>
        <fullName evidence="1">AGAP013159-PA</fullName>
    </submittedName>
</protein>
<accession>F5HMU4</accession>
<gene>
    <name evidence="1" type="ORF">AgaP_AGAP013159</name>
</gene>
<dbReference type="PaxDb" id="7165-AGAP013159-PA"/>
<dbReference type="HOGENOM" id="CLU_1490222_0_0_1"/>
<dbReference type="VEuPathDB" id="VectorBase:AGAP029806"/>
<dbReference type="EMBL" id="AAAB01008987">
    <property type="protein sequence ID" value="EGK97616.1"/>
    <property type="molecule type" value="Genomic_DNA"/>
</dbReference>
<comment type="caution">
    <text evidence="1">The sequence shown here is derived from an EMBL/GenBank/DDBJ whole genome shotgun (WGS) entry which is preliminary data.</text>
</comment>
<reference evidence="1" key="4">
    <citation type="journal article" date="2007" name="Genome Biol.">
        <title>Update of the Anopheles gambiae PEST genome assembly.</title>
        <authorList>
            <person name="Sharakhova M.V."/>
            <person name="Hammond M.P."/>
            <person name="Lobo N.F."/>
            <person name="Krzywinski J."/>
            <person name="Unger M.F."/>
            <person name="Hillenmeyer M.E."/>
            <person name="Bruggner R.V."/>
            <person name="Birney E."/>
            <person name="Collins F.H."/>
        </authorList>
    </citation>
    <scope>NUCLEOTIDE SEQUENCE</scope>
    <source>
        <strain evidence="1">PEST</strain>
    </source>
</reference>
<dbReference type="VEuPathDB" id="VectorBase:AGAMI1_000343"/>
<reference evidence="1" key="3">
    <citation type="journal article" date="2004" name="Trends Parasitol.">
        <title>The Anopheles gambiae genome: an update.</title>
        <authorList>
            <person name="Mongin E."/>
            <person name="Louis C."/>
            <person name="Holt R.A."/>
            <person name="Birney E."/>
            <person name="Collins F.H."/>
        </authorList>
    </citation>
    <scope>NUCLEOTIDE SEQUENCE</scope>
    <source>
        <strain evidence="1">PEST</strain>
    </source>
</reference>
<name>F5HMU4_ANOGA</name>
<dbReference type="AlphaFoldDB" id="F5HMU4"/>
<dbReference type="eggNOG" id="ENOG502T8WH">
    <property type="taxonomic scope" value="Eukaryota"/>
</dbReference>
<proteinExistence type="predicted"/>